<dbReference type="SMART" id="SM00316">
    <property type="entry name" value="S1"/>
    <property type="match status" value="1"/>
</dbReference>
<keyword evidence="12" id="KW-1185">Reference proteome</keyword>
<dbReference type="FunFam" id="2.40.50.140:FF:000219">
    <property type="entry name" value="Ribonuclease R"/>
    <property type="match status" value="1"/>
</dbReference>
<dbReference type="NCBIfam" id="TIGR02063">
    <property type="entry name" value="RNase_R"/>
    <property type="match status" value="1"/>
</dbReference>
<dbReference type="PANTHER" id="PTHR23355:SF9">
    <property type="entry name" value="DIS3-LIKE EXONUCLEASE 2"/>
    <property type="match status" value="1"/>
</dbReference>
<dbReference type="PANTHER" id="PTHR23355">
    <property type="entry name" value="RIBONUCLEASE"/>
    <property type="match status" value="1"/>
</dbReference>
<dbReference type="AlphaFoldDB" id="A0A4R7KC62"/>
<accession>A0A4R7KC62</accession>
<dbReference type="EC" id="3.1.13.1" evidence="8"/>
<dbReference type="SMART" id="SM00955">
    <property type="entry name" value="RNB"/>
    <property type="match status" value="1"/>
</dbReference>
<dbReference type="InterPro" id="IPR040476">
    <property type="entry name" value="CSD2"/>
</dbReference>
<comment type="similarity">
    <text evidence="8">Belongs to the RNR ribonuclease family. RNase R subfamily.</text>
</comment>
<dbReference type="GO" id="GO:0005829">
    <property type="term" value="C:cytosol"/>
    <property type="evidence" value="ECO:0007669"/>
    <property type="project" value="TreeGrafter"/>
</dbReference>
<feature type="coiled-coil region" evidence="9">
    <location>
        <begin position="589"/>
        <end position="616"/>
    </location>
</feature>
<evidence type="ECO:0000256" key="3">
    <source>
        <dbReference type="ARBA" id="ARBA00022490"/>
    </source>
</evidence>
<dbReference type="Pfam" id="PF00773">
    <property type="entry name" value="RNB"/>
    <property type="match status" value="1"/>
</dbReference>
<dbReference type="SUPFAM" id="SSF50249">
    <property type="entry name" value="Nucleic acid-binding proteins"/>
    <property type="match status" value="4"/>
</dbReference>
<evidence type="ECO:0000256" key="7">
    <source>
        <dbReference type="ARBA" id="ARBA00022884"/>
    </source>
</evidence>
<dbReference type="GO" id="GO:0008859">
    <property type="term" value="F:exoribonuclease II activity"/>
    <property type="evidence" value="ECO:0007669"/>
    <property type="project" value="UniProtKB-UniRule"/>
</dbReference>
<keyword evidence="3 8" id="KW-0963">Cytoplasm</keyword>
<evidence type="ECO:0000313" key="11">
    <source>
        <dbReference type="EMBL" id="TDT50752.1"/>
    </source>
</evidence>
<evidence type="ECO:0000259" key="10">
    <source>
        <dbReference type="PROSITE" id="PS50126"/>
    </source>
</evidence>
<dbReference type="OrthoDB" id="9764149at2"/>
<dbReference type="NCBIfam" id="TIGR00358">
    <property type="entry name" value="3_prime_RNase"/>
    <property type="match status" value="1"/>
</dbReference>
<comment type="catalytic activity">
    <reaction evidence="1 8">
        <text>Exonucleolytic cleavage in the 3'- to 5'-direction to yield nucleoside 5'-phosphates.</text>
        <dbReference type="EC" id="3.1.13.1"/>
    </reaction>
</comment>
<comment type="caution">
    <text evidence="11">The sequence shown here is derived from an EMBL/GenBank/DDBJ whole genome shotgun (WGS) entry which is preliminary data.</text>
</comment>
<evidence type="ECO:0000256" key="1">
    <source>
        <dbReference type="ARBA" id="ARBA00001849"/>
    </source>
</evidence>
<dbReference type="EMBL" id="SOAZ01000025">
    <property type="protein sequence ID" value="TDT50752.1"/>
    <property type="molecule type" value="Genomic_DNA"/>
</dbReference>
<dbReference type="InterPro" id="IPR011805">
    <property type="entry name" value="RNase_R"/>
</dbReference>
<dbReference type="InterPro" id="IPR004476">
    <property type="entry name" value="RNase_II/RNase_R"/>
</dbReference>
<evidence type="ECO:0000256" key="5">
    <source>
        <dbReference type="ARBA" id="ARBA00022801"/>
    </source>
</evidence>
<comment type="subcellular location">
    <subcellularLocation>
        <location evidence="2 8">Cytoplasm</location>
    </subcellularLocation>
</comment>
<keyword evidence="9" id="KW-0175">Coiled coil</keyword>
<dbReference type="Pfam" id="PF08206">
    <property type="entry name" value="OB_RNB"/>
    <property type="match status" value="1"/>
</dbReference>
<organism evidence="11 12">
    <name type="scientific">Fonticella tunisiensis</name>
    <dbReference type="NCBI Taxonomy" id="1096341"/>
    <lineage>
        <taxon>Bacteria</taxon>
        <taxon>Bacillati</taxon>
        <taxon>Bacillota</taxon>
        <taxon>Clostridia</taxon>
        <taxon>Eubacteriales</taxon>
        <taxon>Clostridiaceae</taxon>
        <taxon>Fonticella</taxon>
    </lineage>
</organism>
<name>A0A4R7KC62_9CLOT</name>
<proteinExistence type="inferred from homology"/>
<keyword evidence="4 8" id="KW-0540">Nuclease</keyword>
<keyword evidence="6 8" id="KW-0269">Exonuclease</keyword>
<dbReference type="GO" id="GO:0003723">
    <property type="term" value="F:RNA binding"/>
    <property type="evidence" value="ECO:0007669"/>
    <property type="project" value="UniProtKB-UniRule"/>
</dbReference>
<dbReference type="PROSITE" id="PS50126">
    <property type="entry name" value="S1"/>
    <property type="match status" value="1"/>
</dbReference>
<protein>
    <recommendedName>
        <fullName evidence="8">Ribonuclease R</fullName>
        <shortName evidence="8">RNase R</shortName>
        <ecNumber evidence="8">3.1.13.1</ecNumber>
    </recommendedName>
</protein>
<evidence type="ECO:0000256" key="2">
    <source>
        <dbReference type="ARBA" id="ARBA00004496"/>
    </source>
</evidence>
<evidence type="ECO:0000256" key="4">
    <source>
        <dbReference type="ARBA" id="ARBA00022722"/>
    </source>
</evidence>
<dbReference type="InterPro" id="IPR003029">
    <property type="entry name" value="S1_domain"/>
</dbReference>
<evidence type="ECO:0000256" key="8">
    <source>
        <dbReference type="HAMAP-Rule" id="MF_01895"/>
    </source>
</evidence>
<dbReference type="HAMAP" id="MF_01895">
    <property type="entry name" value="RNase_R"/>
    <property type="match status" value="1"/>
</dbReference>
<dbReference type="Pfam" id="PF00575">
    <property type="entry name" value="S1"/>
    <property type="match status" value="1"/>
</dbReference>
<dbReference type="RefSeq" id="WP_133629019.1">
    <property type="nucleotide sequence ID" value="NZ_SOAZ01000025.1"/>
</dbReference>
<dbReference type="InterPro" id="IPR001900">
    <property type="entry name" value="RNase_II/R"/>
</dbReference>
<reference evidence="11 12" key="1">
    <citation type="submission" date="2019-03" db="EMBL/GenBank/DDBJ databases">
        <title>Genomic Encyclopedia of Type Strains, Phase IV (KMG-IV): sequencing the most valuable type-strain genomes for metagenomic binning, comparative biology and taxonomic classification.</title>
        <authorList>
            <person name="Goeker M."/>
        </authorList>
    </citation>
    <scope>NUCLEOTIDE SEQUENCE [LARGE SCALE GENOMIC DNA]</scope>
    <source>
        <strain evidence="11 12">DSM 24455</strain>
    </source>
</reference>
<dbReference type="Proteomes" id="UP000295325">
    <property type="component" value="Unassembled WGS sequence"/>
</dbReference>
<sequence length="709" mass="82506">MSRIKEKLLDFMREEAYKPMTAEELALIFDINKKEWGMFYSILDEMELEGKVIKTRKNRYGIPERMNMVVGKLQGNPKGFGFVIPDIEGQPDVYIPAEGINGAMHNDRVIAKIVKEGIPGKKIEGEIIRILERANTKIVGTFEKSDYFGFVIPDDKRIYQDIFIPKADINGAKNGYKVVVEVVKWPEKRRNPEGKIIEILGSRDNPGIDILSIIKKYNLPEEFPEEVEKYAAKIPDEIDEREYERRRDLRNLKIVTIDGEDAKDLDDAVSVEKLPDGKYRLGVHIADVTYYVKEKSPLDKEAFKRATSVYLVDRVIPMLPKKLSNGLCSLNPRVDRLTLTCMMTIDSSGRVVDHEIFESIIKTCERMTYTEVTKILRDRDPELMERYSYLIEDFKIMEELCNILYNKRMQRGALDFEFEESKIVLDEKGKPVEIKPYEREIANRIIEEFMLVCNETVAEHMYWSGVPFVYRVHEDPDEEKLAVFGEFIHNLGYFMRPTREIHPKVLQEILEEVKGKREEAVVSTLLLRSLKQARYSPECTGHFGLSARYYCHFTSPIRRYPDLAIHRIIKEFIAGKIDEKREKKLRKFVEDASKQSSDMERVAQEAERETEDLKKVEFMSDKIGNVYTGIISSVTSFGMFVELENTIEGLVHISNMVDDFYIYDEKHYSLIGERMRKVYRLGDTVTVKVIKTDIENRTIDFALADEYEE</sequence>
<dbReference type="InterPro" id="IPR050180">
    <property type="entry name" value="RNR_Ribonuclease"/>
</dbReference>
<comment type="function">
    <text evidence="8">3'-5' exoribonuclease that releases 5'-nucleoside monophosphates and is involved in maturation of structured RNAs.</text>
</comment>
<dbReference type="SMART" id="SM00357">
    <property type="entry name" value="CSP"/>
    <property type="match status" value="2"/>
</dbReference>
<feature type="domain" description="S1 motif" evidence="10">
    <location>
        <begin position="624"/>
        <end position="704"/>
    </location>
</feature>
<dbReference type="Pfam" id="PF17876">
    <property type="entry name" value="CSD2"/>
    <property type="match status" value="1"/>
</dbReference>
<dbReference type="InterPro" id="IPR011129">
    <property type="entry name" value="CSD"/>
</dbReference>
<evidence type="ECO:0000256" key="9">
    <source>
        <dbReference type="SAM" id="Coils"/>
    </source>
</evidence>
<evidence type="ECO:0000313" key="12">
    <source>
        <dbReference type="Proteomes" id="UP000295325"/>
    </source>
</evidence>
<dbReference type="Gene3D" id="2.40.50.140">
    <property type="entry name" value="Nucleic acid-binding proteins"/>
    <property type="match status" value="3"/>
</dbReference>
<dbReference type="InterPro" id="IPR012340">
    <property type="entry name" value="NA-bd_OB-fold"/>
</dbReference>
<evidence type="ECO:0000256" key="6">
    <source>
        <dbReference type="ARBA" id="ARBA00022839"/>
    </source>
</evidence>
<gene>
    <name evidence="8" type="primary">rnr</name>
    <name evidence="11" type="ORF">EDD71_12542</name>
</gene>
<dbReference type="InterPro" id="IPR013223">
    <property type="entry name" value="RNase_B_OB_dom"/>
</dbReference>
<keyword evidence="5 8" id="KW-0378">Hydrolase</keyword>
<dbReference type="GO" id="GO:0006402">
    <property type="term" value="P:mRNA catabolic process"/>
    <property type="evidence" value="ECO:0007669"/>
    <property type="project" value="TreeGrafter"/>
</dbReference>
<keyword evidence="7 8" id="KW-0694">RNA-binding</keyword>
<dbReference type="CDD" id="cd04471">
    <property type="entry name" value="S1_RNase_R"/>
    <property type="match status" value="1"/>
</dbReference>